<keyword evidence="2" id="KW-0812">Transmembrane</keyword>
<feature type="transmembrane region" description="Helical" evidence="2">
    <location>
        <begin position="58"/>
        <end position="88"/>
    </location>
</feature>
<keyword evidence="2" id="KW-1133">Transmembrane helix</keyword>
<accession>A0A1W1YD54</accession>
<feature type="region of interest" description="Disordered" evidence="1">
    <location>
        <begin position="1"/>
        <end position="53"/>
    </location>
</feature>
<dbReference type="AlphaFoldDB" id="A0A1W1YD54"/>
<evidence type="ECO:0000313" key="4">
    <source>
        <dbReference type="Proteomes" id="UP000192634"/>
    </source>
</evidence>
<dbReference type="EMBL" id="FWXN01000001">
    <property type="protein sequence ID" value="SMC33688.1"/>
    <property type="molecule type" value="Genomic_DNA"/>
</dbReference>
<name>A0A1W1YD54_9MICO</name>
<evidence type="ECO:0000256" key="2">
    <source>
        <dbReference type="SAM" id="Phobius"/>
    </source>
</evidence>
<organism evidence="3 4">
    <name type="scientific">Janibacter indicus</name>
    <dbReference type="NCBI Taxonomy" id="857417"/>
    <lineage>
        <taxon>Bacteria</taxon>
        <taxon>Bacillati</taxon>
        <taxon>Actinomycetota</taxon>
        <taxon>Actinomycetes</taxon>
        <taxon>Micrococcales</taxon>
        <taxon>Intrasporangiaceae</taxon>
        <taxon>Janibacter</taxon>
    </lineage>
</organism>
<sequence length="140" mass="14158">MSMPPPPPGYGTLPPDPNDPYRGAAGGQPPGQPPVGPPPPMPYPQGGPPGRTGNARTLGIISVIAGAVGVPFACCCWFIGWIPAVAAVGTGVAGLSQLKREPDSDAKPFLIAGIVLGVVGLLLTVLSLVFGFANAVYNEY</sequence>
<dbReference type="Proteomes" id="UP000192634">
    <property type="component" value="Unassembled WGS sequence"/>
</dbReference>
<reference evidence="3 4" key="1">
    <citation type="submission" date="2017-04" db="EMBL/GenBank/DDBJ databases">
        <authorList>
            <person name="Afonso C.L."/>
            <person name="Miller P.J."/>
            <person name="Scott M.A."/>
            <person name="Spackman E."/>
            <person name="Goraichik I."/>
            <person name="Dimitrov K.M."/>
            <person name="Suarez D.L."/>
            <person name="Swayne D.E."/>
        </authorList>
    </citation>
    <scope>NUCLEOTIDE SEQUENCE [LARGE SCALE GENOMIC DNA]</scope>
    <source>
        <strain evidence="3 4">CGMCC 1.12511</strain>
    </source>
</reference>
<evidence type="ECO:0000256" key="1">
    <source>
        <dbReference type="SAM" id="MobiDB-lite"/>
    </source>
</evidence>
<feature type="compositionally biased region" description="Pro residues" evidence="1">
    <location>
        <begin position="1"/>
        <end position="18"/>
    </location>
</feature>
<keyword evidence="2" id="KW-0472">Membrane</keyword>
<evidence type="ECO:0000313" key="3">
    <source>
        <dbReference type="EMBL" id="SMC33688.1"/>
    </source>
</evidence>
<gene>
    <name evidence="3" type="ORF">SAMN06296429_101322</name>
</gene>
<evidence type="ECO:0008006" key="5">
    <source>
        <dbReference type="Google" id="ProtNLM"/>
    </source>
</evidence>
<dbReference type="OrthoDB" id="4872304at2"/>
<feature type="compositionally biased region" description="Pro residues" evidence="1">
    <location>
        <begin position="30"/>
        <end position="47"/>
    </location>
</feature>
<proteinExistence type="predicted"/>
<dbReference type="RefSeq" id="WP_084449547.1">
    <property type="nucleotide sequence ID" value="NZ_FWXN01000001.1"/>
</dbReference>
<protein>
    <recommendedName>
        <fullName evidence="5">DUF4190 domain-containing protein</fullName>
    </recommendedName>
</protein>
<feature type="transmembrane region" description="Helical" evidence="2">
    <location>
        <begin position="109"/>
        <end position="133"/>
    </location>
</feature>